<feature type="domain" description="Calcineurin-like phosphoesterase" evidence="1">
    <location>
        <begin position="28"/>
        <end position="121"/>
    </location>
</feature>
<keyword evidence="3" id="KW-1185">Reference proteome</keyword>
<organism evidence="2 3">
    <name type="scientific">Poritiphilus flavus</name>
    <dbReference type="NCBI Taxonomy" id="2697053"/>
    <lineage>
        <taxon>Bacteria</taxon>
        <taxon>Pseudomonadati</taxon>
        <taxon>Bacteroidota</taxon>
        <taxon>Flavobacteriia</taxon>
        <taxon>Flavobacteriales</taxon>
        <taxon>Flavobacteriaceae</taxon>
        <taxon>Poritiphilus</taxon>
    </lineage>
</organism>
<keyword evidence="2" id="KW-0436">Ligase</keyword>
<dbReference type="EMBL" id="WXYO01000001">
    <property type="protein sequence ID" value="NAS10679.1"/>
    <property type="molecule type" value="Genomic_DNA"/>
</dbReference>
<gene>
    <name evidence="2" type="primary">pdeM</name>
    <name evidence="2" type="ORF">GTQ38_01610</name>
</gene>
<accession>A0A6L9E887</accession>
<dbReference type="GO" id="GO:0016787">
    <property type="term" value="F:hydrolase activity"/>
    <property type="evidence" value="ECO:0007669"/>
    <property type="project" value="UniProtKB-KW"/>
</dbReference>
<keyword evidence="2" id="KW-0255">Endonuclease</keyword>
<dbReference type="InterPro" id="IPR029052">
    <property type="entry name" value="Metallo-depent_PP-like"/>
</dbReference>
<dbReference type="PIRSF" id="PIRSF000887">
    <property type="entry name" value="Pesterase_MJ0037"/>
    <property type="match status" value="1"/>
</dbReference>
<keyword evidence="2" id="KW-0540">Nuclease</keyword>
<dbReference type="EC" id="3.1.-.-" evidence="2"/>
<evidence type="ECO:0000313" key="2">
    <source>
        <dbReference type="EMBL" id="NAS10679.1"/>
    </source>
</evidence>
<dbReference type="NCBIfam" id="TIGR04123">
    <property type="entry name" value="P_estr_lig_assc"/>
    <property type="match status" value="1"/>
</dbReference>
<reference evidence="2 3" key="1">
    <citation type="submission" date="2020-01" db="EMBL/GenBank/DDBJ databases">
        <title>Bacteria diversity of Porities sp.</title>
        <authorList>
            <person name="Wang G."/>
        </authorList>
    </citation>
    <scope>NUCLEOTIDE SEQUENCE [LARGE SCALE GENOMIC DNA]</scope>
    <source>
        <strain evidence="2 3">R33</strain>
    </source>
</reference>
<name>A0A6L9E887_9FLAO</name>
<dbReference type="InterPro" id="IPR024173">
    <property type="entry name" value="Pesterase_MJ0037-like"/>
</dbReference>
<comment type="caution">
    <text evidence="2">The sequence shown here is derived from an EMBL/GenBank/DDBJ whole genome shotgun (WGS) entry which is preliminary data.</text>
</comment>
<dbReference type="Gene3D" id="3.60.21.10">
    <property type="match status" value="1"/>
</dbReference>
<dbReference type="SUPFAM" id="SSF56300">
    <property type="entry name" value="Metallo-dependent phosphatases"/>
    <property type="match status" value="1"/>
</dbReference>
<sequence>MTANVQIHDQNFVLHPSGGLFWVERSALLISDVHLGKVSHFRKYGAAVPRKALHRNFDLLDEAISFFRPKLICFLGDLFHSHLNAEWTLFELWVERTPMEIILVAGNHDIISPHKYEQLGIRVVAEIQSGDFLLTHHPEIREGFFNFSGHVHPAIRLRGSGRQSLRLPCFFKAEHQLILPAFGEFTGNHVLEKSKGHEVYAIADETVIKI</sequence>
<proteinExistence type="predicted"/>
<protein>
    <submittedName>
        <fullName evidence="2">Ligase-associated DNA damage response endonuclease PdeM</fullName>
        <ecNumber evidence="2">3.1.-.-</ecNumber>
    </submittedName>
</protein>
<keyword evidence="2" id="KW-0378">Hydrolase</keyword>
<dbReference type="RefSeq" id="WP_161433475.1">
    <property type="nucleotide sequence ID" value="NZ_WXYO01000001.1"/>
</dbReference>
<dbReference type="AlphaFoldDB" id="A0A6L9E887"/>
<evidence type="ECO:0000259" key="1">
    <source>
        <dbReference type="Pfam" id="PF00149"/>
    </source>
</evidence>
<dbReference type="Pfam" id="PF00149">
    <property type="entry name" value="Metallophos"/>
    <property type="match status" value="1"/>
</dbReference>
<dbReference type="Proteomes" id="UP000475249">
    <property type="component" value="Unassembled WGS sequence"/>
</dbReference>
<dbReference type="PANTHER" id="PTHR39323:SF1">
    <property type="entry name" value="BLR1149 PROTEIN"/>
    <property type="match status" value="1"/>
</dbReference>
<dbReference type="PANTHER" id="PTHR39323">
    <property type="entry name" value="BLR1149 PROTEIN"/>
    <property type="match status" value="1"/>
</dbReference>
<dbReference type="GO" id="GO:0016874">
    <property type="term" value="F:ligase activity"/>
    <property type="evidence" value="ECO:0007669"/>
    <property type="project" value="UniProtKB-KW"/>
</dbReference>
<dbReference type="InterPro" id="IPR004843">
    <property type="entry name" value="Calcineurin-like_PHP"/>
</dbReference>
<evidence type="ECO:0000313" key="3">
    <source>
        <dbReference type="Proteomes" id="UP000475249"/>
    </source>
</evidence>
<dbReference type="InterPro" id="IPR026336">
    <property type="entry name" value="PdeM-like"/>
</dbReference>
<dbReference type="GO" id="GO:0004519">
    <property type="term" value="F:endonuclease activity"/>
    <property type="evidence" value="ECO:0007669"/>
    <property type="project" value="UniProtKB-KW"/>
</dbReference>